<dbReference type="EMBL" id="CP154858">
    <property type="protein sequence ID" value="XDT71511.1"/>
    <property type="molecule type" value="Genomic_DNA"/>
</dbReference>
<dbReference type="NCBIfam" id="NF038106">
    <property type="entry name" value="gamma_NF038106"/>
    <property type="match status" value="1"/>
</dbReference>
<protein>
    <submittedName>
        <fullName evidence="1">PA4642 family protein</fullName>
    </submittedName>
</protein>
<name>A0AB39UU72_9GAMM</name>
<dbReference type="KEGG" id="tcd:AAIA72_11930"/>
<dbReference type="AlphaFoldDB" id="A0AB39UU72"/>
<evidence type="ECO:0000313" key="1">
    <source>
        <dbReference type="EMBL" id="XDT71511.1"/>
    </source>
</evidence>
<sequence>MSGPSQPKVVGEVWEDERLRSFLELKPLDGTDPDYHVLRQAYEHMPEEPFARFVGFFVEAGRNINATGPDGETLLARISRHRRSQAYAEALKAAGAH</sequence>
<dbReference type="InterPro" id="IPR047742">
    <property type="entry name" value="PA4642-like"/>
</dbReference>
<reference evidence="1" key="1">
    <citation type="submission" date="2024-05" db="EMBL/GenBank/DDBJ databases">
        <title>Genome sequencing of novel strain.</title>
        <authorList>
            <person name="Ganbat D."/>
            <person name="Ganbat S."/>
            <person name="Lee S.-J."/>
        </authorList>
    </citation>
    <scope>NUCLEOTIDE SEQUENCE</scope>
    <source>
        <strain evidence="1">SMD15-11</strain>
    </source>
</reference>
<proteinExistence type="predicted"/>
<dbReference type="RefSeq" id="WP_369600547.1">
    <property type="nucleotide sequence ID" value="NZ_CP154858.1"/>
</dbReference>
<organism evidence="1">
    <name type="scientific">Thermohahella caldifontis</name>
    <dbReference type="NCBI Taxonomy" id="3142973"/>
    <lineage>
        <taxon>Bacteria</taxon>
        <taxon>Pseudomonadati</taxon>
        <taxon>Pseudomonadota</taxon>
        <taxon>Gammaproteobacteria</taxon>
        <taxon>Oceanospirillales</taxon>
        <taxon>Hahellaceae</taxon>
        <taxon>Thermohahella</taxon>
    </lineage>
</organism>
<accession>A0AB39UU72</accession>
<gene>
    <name evidence="1" type="ORF">AAIA72_11930</name>
</gene>